<keyword evidence="3" id="KW-1185">Reference proteome</keyword>
<dbReference type="AlphaFoldDB" id="A0A9P7VEZ3"/>
<feature type="compositionally biased region" description="Pro residues" evidence="1">
    <location>
        <begin position="100"/>
        <end position="136"/>
    </location>
</feature>
<name>A0A9P7VEZ3_9AGAR</name>
<evidence type="ECO:0000313" key="3">
    <source>
        <dbReference type="Proteomes" id="UP000812287"/>
    </source>
</evidence>
<dbReference type="GeneID" id="66104367"/>
<sequence length="238" mass="26836">MPFATKPPWATRQLLPRNTDSVYILPSFPRLIFILLHALLMTEYDYSPEAAERYQATMRRISRWVDDAEAHACEFKSPFEPRSDIGDDEVRTRDIHVRSPAPPPVVVRQRVPPPLYAPVPGPMPPHSHGPAPPPPRLQQVPLHGPAPPPSHSRRTHSPSRHSSTHHSRHRSNPTYYVSPSPTPPPVPYYPPGYPNNGPYYTSPYNNPPPQYIYAQPPGQYVLVPPKGRSTKVVVSYLP</sequence>
<dbReference type="Proteomes" id="UP000812287">
    <property type="component" value="Unassembled WGS sequence"/>
</dbReference>
<feature type="compositionally biased region" description="Pro residues" evidence="1">
    <location>
        <begin position="180"/>
        <end position="193"/>
    </location>
</feature>
<reference evidence="2" key="1">
    <citation type="submission" date="2020-11" db="EMBL/GenBank/DDBJ databases">
        <title>Adaptations for nitrogen fixation in a non-lichenized fungal sporocarp promotes dispersal by wood-feeding termites.</title>
        <authorList>
            <consortium name="DOE Joint Genome Institute"/>
            <person name="Koch R.A."/>
            <person name="Yoon G."/>
            <person name="Arayal U."/>
            <person name="Lail K."/>
            <person name="Amirebrahimi M."/>
            <person name="Labutti K."/>
            <person name="Lipzen A."/>
            <person name="Riley R."/>
            <person name="Barry K."/>
            <person name="Henrissat B."/>
            <person name="Grigoriev I.V."/>
            <person name="Herr J.R."/>
            <person name="Aime M.C."/>
        </authorList>
    </citation>
    <scope>NUCLEOTIDE SEQUENCE</scope>
    <source>
        <strain evidence="2">MCA 3950</strain>
    </source>
</reference>
<gene>
    <name evidence="2" type="ORF">BT62DRAFT_734683</name>
</gene>
<feature type="compositionally biased region" description="Basic residues" evidence="1">
    <location>
        <begin position="151"/>
        <end position="171"/>
    </location>
</feature>
<dbReference type="RefSeq" id="XP_043032979.1">
    <property type="nucleotide sequence ID" value="XM_043182071.1"/>
</dbReference>
<comment type="caution">
    <text evidence="2">The sequence shown here is derived from an EMBL/GenBank/DDBJ whole genome shotgun (WGS) entry which is preliminary data.</text>
</comment>
<proteinExistence type="predicted"/>
<organism evidence="2 3">
    <name type="scientific">Guyanagaster necrorhizus</name>
    <dbReference type="NCBI Taxonomy" id="856835"/>
    <lineage>
        <taxon>Eukaryota</taxon>
        <taxon>Fungi</taxon>
        <taxon>Dikarya</taxon>
        <taxon>Basidiomycota</taxon>
        <taxon>Agaricomycotina</taxon>
        <taxon>Agaricomycetes</taxon>
        <taxon>Agaricomycetidae</taxon>
        <taxon>Agaricales</taxon>
        <taxon>Marasmiineae</taxon>
        <taxon>Physalacriaceae</taxon>
        <taxon>Guyanagaster</taxon>
    </lineage>
</organism>
<feature type="region of interest" description="Disordered" evidence="1">
    <location>
        <begin position="95"/>
        <end position="202"/>
    </location>
</feature>
<dbReference type="OrthoDB" id="2976199at2759"/>
<evidence type="ECO:0000256" key="1">
    <source>
        <dbReference type="SAM" id="MobiDB-lite"/>
    </source>
</evidence>
<protein>
    <submittedName>
        <fullName evidence="2">Uncharacterized protein</fullName>
    </submittedName>
</protein>
<accession>A0A9P7VEZ3</accession>
<evidence type="ECO:0000313" key="2">
    <source>
        <dbReference type="EMBL" id="KAG7439479.1"/>
    </source>
</evidence>
<dbReference type="EMBL" id="MU250592">
    <property type="protein sequence ID" value="KAG7439479.1"/>
    <property type="molecule type" value="Genomic_DNA"/>
</dbReference>